<dbReference type="EMBL" id="CAEZSR010000029">
    <property type="protein sequence ID" value="CAB4551510.1"/>
    <property type="molecule type" value="Genomic_DNA"/>
</dbReference>
<organism evidence="1">
    <name type="scientific">freshwater metagenome</name>
    <dbReference type="NCBI Taxonomy" id="449393"/>
    <lineage>
        <taxon>unclassified sequences</taxon>
        <taxon>metagenomes</taxon>
        <taxon>ecological metagenomes</taxon>
    </lineage>
</organism>
<gene>
    <name evidence="1" type="ORF">UFOPK1493_01099</name>
</gene>
<dbReference type="AlphaFoldDB" id="A0A6J6CJ53"/>
<accession>A0A6J6CJ53</accession>
<dbReference type="Gene3D" id="3.40.960.10">
    <property type="entry name" value="VSR Endonuclease"/>
    <property type="match status" value="1"/>
</dbReference>
<reference evidence="1" key="1">
    <citation type="submission" date="2020-05" db="EMBL/GenBank/DDBJ databases">
        <authorList>
            <person name="Chiriac C."/>
            <person name="Salcher M."/>
            <person name="Ghai R."/>
            <person name="Kavagutti S V."/>
        </authorList>
    </citation>
    <scope>NUCLEOTIDE SEQUENCE</scope>
</reference>
<dbReference type="SUPFAM" id="SSF52980">
    <property type="entry name" value="Restriction endonuclease-like"/>
    <property type="match status" value="1"/>
</dbReference>
<protein>
    <submittedName>
        <fullName evidence="1">Unannotated protein</fullName>
    </submittedName>
</protein>
<evidence type="ECO:0000313" key="1">
    <source>
        <dbReference type="EMBL" id="CAB4551510.1"/>
    </source>
</evidence>
<sequence length="302" mass="33597">MTSQDGMAAVAQLLELGLTRAQVRTRLDTGEWEPVVRGVVGVAGLDRSWRRRCRAALLVSPAPAALGHATAARVHRMDGYIDDERVVVCFPGVLRPRVLPPGAIGRRSSALRPQQCTVVDGFRCVIRPVALLQVTADDGTEAAGKALDSMLRRGDSPTWIRQVSSQWRRRGVAGPSVVMRLLDERVDRPLPRSWFQRLAKRTLAGCGVPLVDEYPVRDVAGVLLAELDLAWPALKIGVECQSWRWHATPTARAADARRKRRLRQLGWEIVEVWWSDLEDLDGIIAELLLLIDRRRPGVDLVL</sequence>
<dbReference type="InterPro" id="IPR011335">
    <property type="entry name" value="Restrct_endonuc-II-like"/>
</dbReference>
<name>A0A6J6CJ53_9ZZZZ</name>
<proteinExistence type="predicted"/>